<dbReference type="FunFam" id="1.20.140.10:FF:000001">
    <property type="entry name" value="Acyl-CoA dehydrogenase"/>
    <property type="match status" value="1"/>
</dbReference>
<accession>A0A3R7F1L3</accession>
<evidence type="ECO:0000259" key="6">
    <source>
        <dbReference type="Pfam" id="PF00441"/>
    </source>
</evidence>
<dbReference type="GO" id="GO:0050660">
    <property type="term" value="F:flavin adenine dinucleotide binding"/>
    <property type="evidence" value="ECO:0007669"/>
    <property type="project" value="InterPro"/>
</dbReference>
<keyword evidence="3" id="KW-0285">Flavoprotein</keyword>
<keyword evidence="4" id="KW-0274">FAD</keyword>
<dbReference type="InterPro" id="IPR013786">
    <property type="entry name" value="AcylCoA_DH/ox_N"/>
</dbReference>
<evidence type="ECO:0000256" key="5">
    <source>
        <dbReference type="ARBA" id="ARBA00023002"/>
    </source>
</evidence>
<proteinExistence type="inferred from homology"/>
<protein>
    <submittedName>
        <fullName evidence="9">Acyl-CoA dehydrogenase</fullName>
    </submittedName>
</protein>
<keyword evidence="5" id="KW-0560">Oxidoreductase</keyword>
<dbReference type="FunFam" id="2.40.110.10:FF:000002">
    <property type="entry name" value="Acyl-CoA dehydrogenase fadE12"/>
    <property type="match status" value="1"/>
</dbReference>
<evidence type="ECO:0000256" key="3">
    <source>
        <dbReference type="ARBA" id="ARBA00022630"/>
    </source>
</evidence>
<name>A0A3R7F1L3_9BURK</name>
<dbReference type="GO" id="GO:0033539">
    <property type="term" value="P:fatty acid beta-oxidation using acyl-CoA dehydrogenase"/>
    <property type="evidence" value="ECO:0007669"/>
    <property type="project" value="TreeGrafter"/>
</dbReference>
<comment type="cofactor">
    <cofactor evidence="1">
        <name>FAD</name>
        <dbReference type="ChEBI" id="CHEBI:57692"/>
    </cofactor>
</comment>
<dbReference type="Pfam" id="PF00441">
    <property type="entry name" value="Acyl-CoA_dh_1"/>
    <property type="match status" value="1"/>
</dbReference>
<dbReference type="PANTHER" id="PTHR48083">
    <property type="entry name" value="MEDIUM-CHAIN SPECIFIC ACYL-COA DEHYDROGENASE, MITOCHONDRIAL-RELATED"/>
    <property type="match status" value="1"/>
</dbReference>
<dbReference type="Gene3D" id="1.20.140.10">
    <property type="entry name" value="Butyryl-CoA Dehydrogenase, subunit A, domain 3"/>
    <property type="match status" value="1"/>
</dbReference>
<dbReference type="GO" id="GO:0005737">
    <property type="term" value="C:cytoplasm"/>
    <property type="evidence" value="ECO:0007669"/>
    <property type="project" value="TreeGrafter"/>
</dbReference>
<feature type="domain" description="Acyl-CoA dehydrogenase/oxidase N-terminal" evidence="8">
    <location>
        <begin position="11"/>
        <end position="123"/>
    </location>
</feature>
<dbReference type="SUPFAM" id="SSF56645">
    <property type="entry name" value="Acyl-CoA dehydrogenase NM domain-like"/>
    <property type="match status" value="1"/>
</dbReference>
<dbReference type="InterPro" id="IPR037069">
    <property type="entry name" value="AcylCoA_DH/ox_N_sf"/>
</dbReference>
<evidence type="ECO:0000256" key="4">
    <source>
        <dbReference type="ARBA" id="ARBA00022827"/>
    </source>
</evidence>
<dbReference type="Proteomes" id="UP000216225">
    <property type="component" value="Unassembled WGS sequence"/>
</dbReference>
<dbReference type="SUPFAM" id="SSF47203">
    <property type="entry name" value="Acyl-CoA dehydrogenase C-terminal domain-like"/>
    <property type="match status" value="1"/>
</dbReference>
<dbReference type="InterPro" id="IPR036250">
    <property type="entry name" value="AcylCo_DH-like_C"/>
</dbReference>
<dbReference type="PANTHER" id="PTHR48083:SF28">
    <property type="entry name" value="ACYL-COA DEHYDROGENASE FAMILY PROTEIN (AFU_ORTHOLOGUE AFUA_6G10880)-RELATED"/>
    <property type="match status" value="1"/>
</dbReference>
<evidence type="ECO:0000259" key="8">
    <source>
        <dbReference type="Pfam" id="PF02771"/>
    </source>
</evidence>
<comment type="similarity">
    <text evidence="2">Belongs to the acyl-CoA dehydrogenase family.</text>
</comment>
<sequence>MLQAPNPRHYTAEHESLRATVRRFFEKEVAPHANAWDEAGSFPRELYRKAAEAGLLQLGFPEAYGGVECDAFHRMILFEERAWGGSGGVASGLFSHTIGAPPIAAAGSEALKARVLPSILAGEQIAALAITEPGGGSDVAQLATTAKREGDHYVVNGSKLFITSGLRADWFTVAVRTGGPGAAGVSLLLIAGDTPGLTRSPLQKMGWWASDTAEIGFTDCRVPAEHLLGEEGQGFQVIMRNFNHERLALAAAACGYAQVCLHDAVAWARERRTFGKPLSERQVIRHKLVDMATRIEATRALLDDLAARLDAGESPAAQIAMAKNFATRSFQFCADAAVQILGGMGFMRGTRVERLYREVKVMMIGGGAEEVMKDLIAKRLGL</sequence>
<dbReference type="Gene3D" id="2.40.110.10">
    <property type="entry name" value="Butyryl-CoA Dehydrogenase, subunit A, domain 2"/>
    <property type="match status" value="1"/>
</dbReference>
<dbReference type="PIRSF" id="PIRSF016578">
    <property type="entry name" value="HsaA"/>
    <property type="match status" value="1"/>
</dbReference>
<dbReference type="InterPro" id="IPR046373">
    <property type="entry name" value="Acyl-CoA_Oxase/DH_mid-dom_sf"/>
</dbReference>
<evidence type="ECO:0000256" key="2">
    <source>
        <dbReference type="ARBA" id="ARBA00009347"/>
    </source>
</evidence>
<feature type="domain" description="Acyl-CoA dehydrogenase/oxidase C-terminal" evidence="6">
    <location>
        <begin position="232"/>
        <end position="380"/>
    </location>
</feature>
<dbReference type="InterPro" id="IPR009075">
    <property type="entry name" value="AcylCo_DH/oxidase_C"/>
</dbReference>
<dbReference type="Pfam" id="PF02771">
    <property type="entry name" value="Acyl-CoA_dh_N"/>
    <property type="match status" value="1"/>
</dbReference>
<organism evidence="9 10">
    <name type="scientific">Alicycliphilus denitrificans</name>
    <dbReference type="NCBI Taxonomy" id="179636"/>
    <lineage>
        <taxon>Bacteria</taxon>
        <taxon>Pseudomonadati</taxon>
        <taxon>Pseudomonadota</taxon>
        <taxon>Betaproteobacteria</taxon>
        <taxon>Burkholderiales</taxon>
        <taxon>Comamonadaceae</taxon>
        <taxon>Alicycliphilus</taxon>
    </lineage>
</organism>
<reference evidence="9 10" key="1">
    <citation type="submission" date="2018-09" db="EMBL/GenBank/DDBJ databases">
        <title>Genome comparison of Alicycliphilus sp. BQ1, a polyurethanolytic bacterium, with its closest phylogenetic relatives Alicycliphilus denitrificans BC and K601, unable to attack polyurethane.</title>
        <authorList>
            <person name="Loza-Tavera H."/>
            <person name="Lozano L."/>
            <person name="Cevallos M."/>
            <person name="Maya-Lucas O."/>
            <person name="Garcia-Mena J."/>
            <person name="Hernandez J."/>
        </authorList>
    </citation>
    <scope>NUCLEOTIDE SEQUENCE [LARGE SCALE GENOMIC DNA]</scope>
    <source>
        <strain evidence="9 10">BQ1</strain>
    </source>
</reference>
<dbReference type="Gene3D" id="1.10.540.10">
    <property type="entry name" value="Acyl-CoA dehydrogenase/oxidase, N-terminal domain"/>
    <property type="match status" value="1"/>
</dbReference>
<evidence type="ECO:0000256" key="1">
    <source>
        <dbReference type="ARBA" id="ARBA00001974"/>
    </source>
</evidence>
<dbReference type="Pfam" id="PF02770">
    <property type="entry name" value="Acyl-CoA_dh_M"/>
    <property type="match status" value="1"/>
</dbReference>
<feature type="domain" description="Acyl-CoA oxidase/dehydrogenase middle" evidence="7">
    <location>
        <begin position="127"/>
        <end position="220"/>
    </location>
</feature>
<dbReference type="EMBL" id="NKDB02000001">
    <property type="protein sequence ID" value="RKJ99215.1"/>
    <property type="molecule type" value="Genomic_DNA"/>
</dbReference>
<evidence type="ECO:0000259" key="7">
    <source>
        <dbReference type="Pfam" id="PF02770"/>
    </source>
</evidence>
<dbReference type="InterPro" id="IPR050741">
    <property type="entry name" value="Acyl-CoA_dehydrogenase"/>
</dbReference>
<evidence type="ECO:0000313" key="9">
    <source>
        <dbReference type="EMBL" id="RKJ99215.1"/>
    </source>
</evidence>
<dbReference type="InterPro" id="IPR006091">
    <property type="entry name" value="Acyl-CoA_Oxase/DH_mid-dom"/>
</dbReference>
<dbReference type="AlphaFoldDB" id="A0A3R7F1L3"/>
<dbReference type="GO" id="GO:0003995">
    <property type="term" value="F:acyl-CoA dehydrogenase activity"/>
    <property type="evidence" value="ECO:0007669"/>
    <property type="project" value="TreeGrafter"/>
</dbReference>
<gene>
    <name evidence="9" type="ORF">CE154_005600</name>
</gene>
<evidence type="ECO:0000313" key="10">
    <source>
        <dbReference type="Proteomes" id="UP000216225"/>
    </source>
</evidence>
<dbReference type="InterPro" id="IPR009100">
    <property type="entry name" value="AcylCoA_DH/oxidase_NM_dom_sf"/>
</dbReference>
<comment type="caution">
    <text evidence="9">The sequence shown here is derived from an EMBL/GenBank/DDBJ whole genome shotgun (WGS) entry which is preliminary data.</text>
</comment>